<dbReference type="FunFam" id="3.40.50.720:FF:000009">
    <property type="entry name" value="Fatty oxidation complex, alpha subunit"/>
    <property type="match status" value="1"/>
</dbReference>
<dbReference type="Pfam" id="PF02737">
    <property type="entry name" value="3HCDH_N"/>
    <property type="match status" value="1"/>
</dbReference>
<dbReference type="PANTHER" id="PTHR48075:SF5">
    <property type="entry name" value="3-HYDROXYBUTYRYL-COA DEHYDROGENASE"/>
    <property type="match status" value="1"/>
</dbReference>
<evidence type="ECO:0000256" key="2">
    <source>
        <dbReference type="PIRSR" id="PIRSR000105-1"/>
    </source>
</evidence>
<evidence type="ECO:0000256" key="4">
    <source>
        <dbReference type="PIRSR" id="PIRSR000105-3"/>
    </source>
</evidence>
<dbReference type="InterPro" id="IPR006108">
    <property type="entry name" value="3HC_DH_C"/>
</dbReference>
<dbReference type="EMBL" id="CADCWP010000329">
    <property type="protein sequence ID" value="CAA9586901.1"/>
    <property type="molecule type" value="Genomic_DNA"/>
</dbReference>
<dbReference type="GO" id="GO:0070403">
    <property type="term" value="F:NAD+ binding"/>
    <property type="evidence" value="ECO:0007669"/>
    <property type="project" value="InterPro"/>
</dbReference>
<name>A0A6J4VY00_9DEIN</name>
<feature type="domain" description="3-hydroxyacyl-CoA dehydrogenase NAD binding" evidence="6">
    <location>
        <begin position="8"/>
        <end position="186"/>
    </location>
</feature>
<dbReference type="EC" id="1.1.1.157" evidence="7"/>
<feature type="binding site" evidence="4">
    <location>
        <position position="59"/>
    </location>
    <ligand>
        <name>CoA</name>
        <dbReference type="ChEBI" id="CHEBI:57287"/>
    </ligand>
</feature>
<feature type="binding site" evidence="4">
    <location>
        <position position="122"/>
    </location>
    <ligand>
        <name>CoA</name>
        <dbReference type="ChEBI" id="CHEBI:57287"/>
    </ligand>
</feature>
<feature type="binding site" evidence="3">
    <location>
        <position position="146"/>
    </location>
    <ligand>
        <name>NAD(+)</name>
        <dbReference type="ChEBI" id="CHEBI:57540"/>
    </ligand>
</feature>
<dbReference type="PROSITE" id="PS51257">
    <property type="entry name" value="PROKAR_LIPOPROTEIN"/>
    <property type="match status" value="1"/>
</dbReference>
<dbReference type="InterPro" id="IPR008927">
    <property type="entry name" value="6-PGluconate_DH-like_C_sf"/>
</dbReference>
<dbReference type="SUPFAM" id="SSF51735">
    <property type="entry name" value="NAD(P)-binding Rossmann-fold domains"/>
    <property type="match status" value="1"/>
</dbReference>
<dbReference type="InterPro" id="IPR022694">
    <property type="entry name" value="3-OHacyl-CoA_DH"/>
</dbReference>
<dbReference type="PIRSF" id="PIRSF000105">
    <property type="entry name" value="HCDH"/>
    <property type="match status" value="1"/>
</dbReference>
<protein>
    <submittedName>
        <fullName evidence="7">3-hydroxybutyryl-CoA dehydrogenase 3-hydroxyacyl-CoA dehydrogenase</fullName>
        <ecNumber evidence="7">1.1.1.157</ecNumber>
        <ecNumber evidence="7">1.1.1.35</ecNumber>
    </submittedName>
</protein>
<feature type="site" description="Important for catalytic activity" evidence="2">
    <location>
        <position position="143"/>
    </location>
</feature>
<accession>A0A6J4VY00</accession>
<dbReference type="PANTHER" id="PTHR48075">
    <property type="entry name" value="3-HYDROXYACYL-COA DEHYDROGENASE FAMILY PROTEIN"/>
    <property type="match status" value="1"/>
</dbReference>
<sequence length="289" mass="30776">MSETRPPKVAVIGAGTMGSGIAQACAVRGLNVTLFDTQAEALQRGLKGMDASLARIVRKGGLTEAAKRAALGRVKATADLSGIGDADVVIEAVFEDLTVKREVWGRVAEVAEEGALLASNTSSLPITEIAAGVGRPERFCGLHFFNPVPVLPLVEVVRAQRTSEETVERAKTFVERIGKTPILCDDKPGFIVNRLLIPYLSDAVFALSEGVGSAEDIDTAMKLGANMPLGPLALIDLVGLDVALAAAESLHREFQDPKFRVPPLLRQLVRAGKLGRKSGEGFYRYEETA</sequence>
<evidence type="ECO:0000256" key="1">
    <source>
        <dbReference type="ARBA" id="ARBA00023002"/>
    </source>
</evidence>
<feature type="binding site" evidence="3">
    <location>
        <position position="36"/>
    </location>
    <ligand>
        <name>NAD(+)</name>
        <dbReference type="ChEBI" id="CHEBI:57540"/>
    </ligand>
</feature>
<keyword evidence="3" id="KW-0520">NAD</keyword>
<dbReference type="InterPro" id="IPR036291">
    <property type="entry name" value="NAD(P)-bd_dom_sf"/>
</dbReference>
<evidence type="ECO:0000256" key="3">
    <source>
        <dbReference type="PIRSR" id="PIRSR000105-2"/>
    </source>
</evidence>
<dbReference type="Gene3D" id="3.40.50.720">
    <property type="entry name" value="NAD(P)-binding Rossmann-like Domain"/>
    <property type="match status" value="1"/>
</dbReference>
<dbReference type="Pfam" id="PF00725">
    <property type="entry name" value="3HCDH"/>
    <property type="match status" value="1"/>
</dbReference>
<feature type="binding site" evidence="3">
    <location>
        <position position="122"/>
    </location>
    <ligand>
        <name>NAD(+)</name>
        <dbReference type="ChEBI" id="CHEBI:57540"/>
    </ligand>
</feature>
<gene>
    <name evidence="7" type="ORF">AVDCRST_MAG86-3685</name>
</gene>
<feature type="domain" description="3-hydroxyacyl-CoA dehydrogenase C-terminal" evidence="5">
    <location>
        <begin position="189"/>
        <end position="285"/>
    </location>
</feature>
<feature type="binding site" evidence="4">
    <location>
        <position position="52"/>
    </location>
    <ligand>
        <name>CoA</name>
        <dbReference type="ChEBI" id="CHEBI:57287"/>
    </ligand>
</feature>
<feature type="binding site" evidence="3">
    <location>
        <position position="95"/>
    </location>
    <ligand>
        <name>NAD(+)</name>
        <dbReference type="ChEBI" id="CHEBI:57540"/>
    </ligand>
</feature>
<dbReference type="SUPFAM" id="SSF48179">
    <property type="entry name" value="6-phosphogluconate dehydrogenase C-terminal domain-like"/>
    <property type="match status" value="1"/>
</dbReference>
<evidence type="ECO:0000259" key="6">
    <source>
        <dbReference type="Pfam" id="PF02737"/>
    </source>
</evidence>
<organism evidence="7">
    <name type="scientific">uncultured Truepera sp</name>
    <dbReference type="NCBI Taxonomy" id="543023"/>
    <lineage>
        <taxon>Bacteria</taxon>
        <taxon>Thermotogati</taxon>
        <taxon>Deinococcota</taxon>
        <taxon>Deinococci</taxon>
        <taxon>Trueperales</taxon>
        <taxon>Trueperaceae</taxon>
        <taxon>Truepera</taxon>
        <taxon>environmental samples</taxon>
    </lineage>
</organism>
<evidence type="ECO:0000313" key="7">
    <source>
        <dbReference type="EMBL" id="CAA9586901.1"/>
    </source>
</evidence>
<dbReference type="GO" id="GO:0003857">
    <property type="term" value="F:(3S)-3-hydroxyacyl-CoA dehydrogenase (NAD+) activity"/>
    <property type="evidence" value="ECO:0007669"/>
    <property type="project" value="UniProtKB-EC"/>
</dbReference>
<dbReference type="GO" id="GO:0008691">
    <property type="term" value="F:3-hydroxybutyryl-CoA dehydrogenase activity"/>
    <property type="evidence" value="ECO:0007669"/>
    <property type="project" value="UniProtKB-EC"/>
</dbReference>
<evidence type="ECO:0000259" key="5">
    <source>
        <dbReference type="Pfam" id="PF00725"/>
    </source>
</evidence>
<dbReference type="AlphaFoldDB" id="A0A6J4VY00"/>
<keyword evidence="1 7" id="KW-0560">Oxidoreductase</keyword>
<dbReference type="GO" id="GO:0006635">
    <property type="term" value="P:fatty acid beta-oxidation"/>
    <property type="evidence" value="ECO:0007669"/>
    <property type="project" value="TreeGrafter"/>
</dbReference>
<dbReference type="Gene3D" id="1.10.1040.10">
    <property type="entry name" value="N-(1-d-carboxylethyl)-l-norvaline Dehydrogenase, domain 2"/>
    <property type="match status" value="1"/>
</dbReference>
<feature type="binding site" evidence="3">
    <location>
        <begin position="13"/>
        <end position="18"/>
    </location>
    <ligand>
        <name>NAD(+)</name>
        <dbReference type="ChEBI" id="CHEBI:57540"/>
    </ligand>
</feature>
<feature type="binding site" evidence="3">
    <location>
        <position position="277"/>
    </location>
    <ligand>
        <name>NAD(+)</name>
        <dbReference type="ChEBI" id="CHEBI:57540"/>
    </ligand>
</feature>
<dbReference type="InterPro" id="IPR006176">
    <property type="entry name" value="3-OHacyl-CoA_DH_NAD-bd"/>
</dbReference>
<dbReference type="InterPro" id="IPR013328">
    <property type="entry name" value="6PGD_dom2"/>
</dbReference>
<reference evidence="7" key="1">
    <citation type="submission" date="2020-02" db="EMBL/GenBank/DDBJ databases">
        <authorList>
            <person name="Meier V. D."/>
        </authorList>
    </citation>
    <scope>NUCLEOTIDE SEQUENCE</scope>
    <source>
        <strain evidence="7">AVDCRST_MAG86</strain>
    </source>
</reference>
<dbReference type="EC" id="1.1.1.35" evidence="7"/>
<feature type="binding site" evidence="3">
    <location>
        <position position="100"/>
    </location>
    <ligand>
        <name>NAD(+)</name>
        <dbReference type="ChEBI" id="CHEBI:57540"/>
    </ligand>
</feature>
<proteinExistence type="predicted"/>
<dbReference type="NCBIfam" id="NF005875">
    <property type="entry name" value="PRK07819.1"/>
    <property type="match status" value="1"/>
</dbReference>